<comment type="caution">
    <text evidence="1">The sequence shown here is derived from an EMBL/GenBank/DDBJ whole genome shotgun (WGS) entry which is preliminary data.</text>
</comment>
<dbReference type="AlphaFoldDB" id="A0A6M0SPR4"/>
<proteinExistence type="predicted"/>
<gene>
    <name evidence="1" type="ORF">EXM65_10415</name>
</gene>
<evidence type="ECO:0000313" key="1">
    <source>
        <dbReference type="EMBL" id="NFA42978.1"/>
    </source>
</evidence>
<reference evidence="1 2" key="1">
    <citation type="submission" date="2019-02" db="EMBL/GenBank/DDBJ databases">
        <title>Genome sequencing of Clostridium botulinum clinical isolates.</title>
        <authorList>
            <person name="Brunt J."/>
            <person name="Van Vliet A.H.M."/>
            <person name="Stringer S.C."/>
            <person name="Grant K.A."/>
            <person name="Carter A.C."/>
            <person name="Peck M.W."/>
        </authorList>
    </citation>
    <scope>NUCLEOTIDE SEQUENCE [LARGE SCALE GENOMIC DNA]</scope>
    <source>
        <strain evidence="1 2">H113700579</strain>
    </source>
</reference>
<sequence>MKKIKKVIYLFLAGIVVNYRKKMIAKSKNRIGKLEIKLVAEKHLYKELLKITKDYCNTILKTERNM</sequence>
<organism evidence="1 2">
    <name type="scientific">Clostridium botulinum</name>
    <dbReference type="NCBI Taxonomy" id="1491"/>
    <lineage>
        <taxon>Bacteria</taxon>
        <taxon>Bacillati</taxon>
        <taxon>Bacillota</taxon>
        <taxon>Clostridia</taxon>
        <taxon>Eubacteriales</taxon>
        <taxon>Clostridiaceae</taxon>
        <taxon>Clostridium</taxon>
    </lineage>
</organism>
<protein>
    <submittedName>
        <fullName evidence="1">Uncharacterized protein</fullName>
    </submittedName>
</protein>
<name>A0A6M0SPR4_CLOBO</name>
<accession>A0A6M0SPR4</accession>
<dbReference type="Proteomes" id="UP000472355">
    <property type="component" value="Unassembled WGS sequence"/>
</dbReference>
<dbReference type="EMBL" id="SGKU01000027">
    <property type="protein sequence ID" value="NFA42978.1"/>
    <property type="molecule type" value="Genomic_DNA"/>
</dbReference>
<evidence type="ECO:0000313" key="2">
    <source>
        <dbReference type="Proteomes" id="UP000472355"/>
    </source>
</evidence>